<protein>
    <submittedName>
        <fullName evidence="1">Uncharacterized protein</fullName>
    </submittedName>
</protein>
<reference evidence="1" key="1">
    <citation type="journal article" date="2023" name="Plant J.">
        <title>The genome of the king protea, Protea cynaroides.</title>
        <authorList>
            <person name="Chang J."/>
            <person name="Duong T.A."/>
            <person name="Schoeman C."/>
            <person name="Ma X."/>
            <person name="Roodt D."/>
            <person name="Barker N."/>
            <person name="Li Z."/>
            <person name="Van de Peer Y."/>
            <person name="Mizrachi E."/>
        </authorList>
    </citation>
    <scope>NUCLEOTIDE SEQUENCE</scope>
    <source>
        <tissue evidence="1">Young leaves</tissue>
    </source>
</reference>
<dbReference type="Proteomes" id="UP001141806">
    <property type="component" value="Unassembled WGS sequence"/>
</dbReference>
<keyword evidence="2" id="KW-1185">Reference proteome</keyword>
<organism evidence="1 2">
    <name type="scientific">Protea cynaroides</name>
    <dbReference type="NCBI Taxonomy" id="273540"/>
    <lineage>
        <taxon>Eukaryota</taxon>
        <taxon>Viridiplantae</taxon>
        <taxon>Streptophyta</taxon>
        <taxon>Embryophyta</taxon>
        <taxon>Tracheophyta</taxon>
        <taxon>Spermatophyta</taxon>
        <taxon>Magnoliopsida</taxon>
        <taxon>Proteales</taxon>
        <taxon>Proteaceae</taxon>
        <taxon>Protea</taxon>
    </lineage>
</organism>
<comment type="caution">
    <text evidence="1">The sequence shown here is derived from an EMBL/GenBank/DDBJ whole genome shotgun (WGS) entry which is preliminary data.</text>
</comment>
<accession>A0A9Q0K7H1</accession>
<evidence type="ECO:0000313" key="1">
    <source>
        <dbReference type="EMBL" id="KAJ4965302.1"/>
    </source>
</evidence>
<gene>
    <name evidence="1" type="ORF">NE237_017151</name>
</gene>
<dbReference type="EMBL" id="JAMYWD010000007">
    <property type="protein sequence ID" value="KAJ4965302.1"/>
    <property type="molecule type" value="Genomic_DNA"/>
</dbReference>
<evidence type="ECO:0000313" key="2">
    <source>
        <dbReference type="Proteomes" id="UP001141806"/>
    </source>
</evidence>
<proteinExistence type="predicted"/>
<dbReference type="AlphaFoldDB" id="A0A9Q0K7H1"/>
<sequence>MGKFHVLPKYFEKHHLPPKFSENITYHPKFPNLYQKDPNRYHKCSTVFYQICILKVTYDRTHEMGNNTLSLQLKKNHPNVHKDLLVGLKKVYYLPAAPNKELRDAKQTG</sequence>
<name>A0A9Q0K7H1_9MAGN</name>